<protein>
    <submittedName>
        <fullName evidence="1">Uncharacterized protein</fullName>
    </submittedName>
</protein>
<proteinExistence type="predicted"/>
<dbReference type="RefSeq" id="WP_050114434.1">
    <property type="nucleotide sequence ID" value="NZ_CQAW01000010.1"/>
</dbReference>
<sequence>MQLFDTQSAMDIISHSTGGFSYGTLARALISKDNFRDAQLLLIECKKFCDHLEAIGLLKKCHHLLDGQDEYFEYIHH</sequence>
<dbReference type="EMBL" id="CQAW01000010">
    <property type="protein sequence ID" value="CNH79585.1"/>
    <property type="molecule type" value="Genomic_DNA"/>
</dbReference>
<dbReference type="AlphaFoldDB" id="A0A0T9PSB5"/>
<organism evidence="1 2">
    <name type="scientific">Yersinia thracica</name>
    <dbReference type="NCBI Taxonomy" id="2890319"/>
    <lineage>
        <taxon>Bacteria</taxon>
        <taxon>Pseudomonadati</taxon>
        <taxon>Pseudomonadota</taxon>
        <taxon>Gammaproteobacteria</taxon>
        <taxon>Enterobacterales</taxon>
        <taxon>Yersiniaceae</taxon>
        <taxon>Yersinia</taxon>
    </lineage>
</organism>
<evidence type="ECO:0000313" key="2">
    <source>
        <dbReference type="Proteomes" id="UP000041882"/>
    </source>
</evidence>
<reference evidence="2" key="1">
    <citation type="submission" date="2015-03" db="EMBL/GenBank/DDBJ databases">
        <authorList>
            <consortium name="Pathogen Informatics"/>
            <person name="Murphy D."/>
        </authorList>
    </citation>
    <scope>NUCLEOTIDE SEQUENCE [LARGE SCALE GENOMIC DNA]</scope>
    <source>
        <strain evidence="2">IP6945</strain>
    </source>
</reference>
<gene>
    <name evidence="1" type="ORF">ERS008472_02348</name>
</gene>
<dbReference type="Proteomes" id="UP000041882">
    <property type="component" value="Unassembled WGS sequence"/>
</dbReference>
<evidence type="ECO:0000313" key="1">
    <source>
        <dbReference type="EMBL" id="CNH79585.1"/>
    </source>
</evidence>
<name>A0A0T9PSB5_9GAMM</name>
<accession>A0A0T9PSB5</accession>
<keyword evidence="2" id="KW-1185">Reference proteome</keyword>